<comment type="caution">
    <text evidence="1">The sequence shown here is derived from an EMBL/GenBank/DDBJ whole genome shotgun (WGS) entry which is preliminary data.</text>
</comment>
<gene>
    <name evidence="1" type="ORF">ACI1P1_02395</name>
</gene>
<proteinExistence type="predicted"/>
<evidence type="ECO:0000313" key="2">
    <source>
        <dbReference type="Proteomes" id="UP001631969"/>
    </source>
</evidence>
<protein>
    <submittedName>
        <fullName evidence="1">Uncharacterized protein</fullName>
    </submittedName>
</protein>
<dbReference type="Proteomes" id="UP001631969">
    <property type="component" value="Unassembled WGS sequence"/>
</dbReference>
<accession>A0ACC7NR27</accession>
<dbReference type="EMBL" id="JBJURJ010000001">
    <property type="protein sequence ID" value="MFM9327139.1"/>
    <property type="molecule type" value="Genomic_DNA"/>
</dbReference>
<organism evidence="1 2">
    <name type="scientific">Paenibacillus mesotrionivorans</name>
    <dbReference type="NCBI Taxonomy" id="3160968"/>
    <lineage>
        <taxon>Bacteria</taxon>
        <taxon>Bacillati</taxon>
        <taxon>Bacillota</taxon>
        <taxon>Bacilli</taxon>
        <taxon>Bacillales</taxon>
        <taxon>Paenibacillaceae</taxon>
        <taxon>Paenibacillus</taxon>
    </lineage>
</organism>
<name>A0ACC7NR27_9BACL</name>
<keyword evidence="2" id="KW-1185">Reference proteome</keyword>
<sequence>MVFRKASRVLLVWLCAVLMLSFSFPGMLSAAADPEDVPAGVELTVDAGTVVAPMKDTIRGTNIGLWTNNEFHPVSSRSERYVNLIKEAGITLVRFPAGSEADSIYWDRTNSYKWYQGPSPYAKTLTAATFDSYMDMLHVVGAEALVTVNARINNSAMAADMVRYANVEKGYNIKYWEIGNEPEYYSGEFKITPVQFALRIEEYTAAMKAVDPSIIIVGPANGGITGLMTGWVKPTLEKLHTDNKPVDAISVHWYPLAGDQTNPGSSAFPSIENLLTYEGTDWQPSYMNWADKVAETMPVDNLINYRNQYAPNALIGLTELGQVTSKGEGVADSLAGAVWLADILGRFAYHQVDYITQFLLQGDQTYSLFNIAKELRPAYYVYPLITRYFGDTLLSSSSSDNQNFTVWASKRTGEDNKLYVMVINKNITEDLPATLNLAQFNPQSAASAWVLNGPAANALTGTNINGVQAAANGTLGEIPGAPVSGVSDSFTRTYPAHSVTVMELTAKPETKQSTRYLGQYTEGVSERKTAKDFPGNATHTPEGFGKIWATGSTQFKVNIPETGVYDFSALAYGEGGNPSFNVLLDGQSVPGASWGLTNSWKQYQGSLGTVTAGMHTIRIHNNSPAGNNLDLAHLDIVGAAPAPFSQILPANNATIDSRSVVLDWKQTIGGKLFAPFGADDYFLTVADNPQFTNPVVNRRVTATSYELTGLQYNKTYYWKVTANNTNGLTPSEAVFSFTVDGEAARFWASYADGVQERKAPSDLPGNPVNTPQGWGRVGPGESAKWSVHFPETKAYNVTASVYGEGMNPSFQLKIDGQSIPGASWTAGNAWNAYTGSLGTVPAGIHTVELSNSSTLEGSGINVSHLDILGAAPALFSLASPANHAAAGPTVTLDWAQQVDGRQFAPQGANDYTVMIADNAGFANPVLETTVNSTNLLVNDLAYSSTYYWKVIANNANGITSSGTAFSFTTPAVPAAPVFTRHLAQYATAMSERKLAGDYPGNSSSTPNGWGKIWMSASGKWSVHIPRSGSYNAVIRALGEGTATMEVKVNGVTVPASSRALTNKWVDYTISLGALSAGKHTVEIRNSSATTGNNVDVAWLDIAGAAPAPFTLMQPANDAIMDPAAVTLDWTQVVGTKAFAPFGAAQYSVVVADNAGLLNPIINATVTGTTYQVDNLQYQSTYYWKVTAHNANGSTPANAVFRFNTPAAPETYAAARYLGQYAPSMTERKAAADYPGNTKDTPNGWGKIWMSASGKWTVHAPRTGIYIADIRALGEGTATFEVKIDSVAVSRSSRTLTNKWADYQVGLGVMTEGNHTVELRNASSVTGNNVDVAHLDIYGAAPGPFTLMQPVNGATVNPAAVTLDWTQIVGSRPFAPFGADSYQVEVADNAQLINPIISTTVTGTTIQANNLSHQATYYWRVTANNANGSTAADSVFRFTTE</sequence>
<evidence type="ECO:0000313" key="1">
    <source>
        <dbReference type="EMBL" id="MFM9327139.1"/>
    </source>
</evidence>
<reference evidence="1" key="1">
    <citation type="submission" date="2024-12" db="EMBL/GenBank/DDBJ databases">
        <authorList>
            <person name="Wu N."/>
        </authorList>
    </citation>
    <scope>NUCLEOTIDE SEQUENCE</scope>
    <source>
        <strain evidence="1">P15</strain>
    </source>
</reference>